<dbReference type="PROSITE" id="PS00941">
    <property type="entry name" value="CARBOXYLESTERASE_B_2"/>
    <property type="match status" value="1"/>
</dbReference>
<dbReference type="InterPro" id="IPR029058">
    <property type="entry name" value="AB_hydrolase_fold"/>
</dbReference>
<dbReference type="Pfam" id="PF00135">
    <property type="entry name" value="COesterase"/>
    <property type="match status" value="1"/>
</dbReference>
<dbReference type="RefSeq" id="XP_049139392.1">
    <property type="nucleotide sequence ID" value="XM_049282249.1"/>
</dbReference>
<sequence>MPAAALALVAILAAAVSCVPSTQDLRTDITIIRDNDLLGESQPVPHIQKPLTDDGNLLDSKSPAANTSALFLRARVPLREAKSMCKDLGEQLWKADSNSTQRILDILDYQEPDVDLSAIWIMPENGDDPQTINLKGEVSSADTSDTNTVLCTQTAPYSNGIAQDSSPRWQTVVYSNREAVLGFRDRNSFRFHGMRYATRTKRFAYPKMYRGSGGNATALEFGSPCYQGFGGTEDCLYLNVYTPYLPRNRRIDSGLRPVMFWIHGGALTSGFGSDPLFDGGNLASRGDVVVVTINYRLGSLGFLAIDDGETNGNFGLADQILALDWVRQHIRDFGGDPSKITIFGQSAGAASVRAMMASPKAAGKFAGAIPLSNLGGLAYGTSYSKYFSIEEQLDLVGNAILGTTNCTNATSQLDCLRDAPLGSLGPGARYLVNDGVYLTTDELSLRGDSLNVNVMMGITSEDGLPFLILPRNGTVLNDTQWLTSQGLPAPPQRLFPPTDVKNQTRAAFGVGARLATDAMFRCVDQATAYAGLENGVLGSKVYYYEFERTYQTPEWPRLDICEAPKSKAHPNGNPESPINNLRCHSGELLPLFGNLVRQGNPLRDENDLPWMQYLVDTFTSFARTYDPNPDKAFLKARGFDSTLRALEKAGPWEPSVKGDMKMRAIDWPVKDNMMRGFKDVEQCEWLKLPLDFYMHSLLNMKRKRSPHFPIPPFDSQRLARKQLTTMGDTTVGNGTNCMCNQDSCGEAICGKVLLGHDLECRIASSFSLKSLVNVRVSSRRLLVAVPRAWYIALIIDGGSYRIKRVVTAYRSASAEINRLALKIERVEVICGAIKDSLEGDASSRQCSDLIRTWGVCVLRSISSTLAEIHAITTKLERKSEKRHPFNTMGLAFLECKDDISRLSKWLDDDLNYLQHMMTAEILSRCNIVQQLTIHHKTEASEYSNMSPIHMQSALQQDHNGDLPSEPRHTTMVEAGDQKTVTAFGFQFQNQTRTVLKRSSSHGAPEVSNTSEIKTYTFGHSGFSYRIELHWSMSNLSPMVYALAVRHVLTQEKDGKLVERMLYIMCDGDLPALQDLLSTRTITLGTMLGDRTLFESAAICNQPSLCRFLAQQNLDLCIDENICRPDHQAGLIDYQLEPSHARRRVLEVDEIVQLTQLSRPMRFRLLAGCVEDLDSLIVVYKRCRVPAVDQMERKAFFDAVWDMTVRLLVMQVHHDPFWYPEGRRTSDWTGLFVELINEGVNVHRICNIRTYYELSFSRWQGTVLSHLIRSSRCHYEVEAALSHWVKILLVAGVDVARYLQREEPYFQQLTDRIVPCNETGAWATVVGRTKIDGFDIPLFYRYVDPDSKAYEVRIEFKDFGSSYKSYVWPDFEDSTMADNAHCQQHVLWKSCEVSESNETEWPFVFNFVRDYEPNRGAFFVRSLRHTDDNPPASFQYAQKLIQERFNRRQLKKLYRSGYLKREKRPLKIPGAWPGSACPIAQLINCMRENRHKFDVNRSKRKFHQPGCLKRHKEPRGL</sequence>
<dbReference type="Gene3D" id="3.40.50.1820">
    <property type="entry name" value="alpha/beta hydrolase"/>
    <property type="match status" value="1"/>
</dbReference>
<keyword evidence="2" id="KW-0378">Hydrolase</keyword>
<proteinExistence type="inferred from homology"/>
<dbReference type="PANTHER" id="PTHR43142">
    <property type="entry name" value="CARBOXYLIC ESTER HYDROLASE"/>
    <property type="match status" value="1"/>
</dbReference>
<feature type="domain" description="Carboxylesterase type B" evidence="4">
    <location>
        <begin position="189"/>
        <end position="662"/>
    </location>
</feature>
<keyword evidence="3" id="KW-0732">Signal</keyword>
<evidence type="ECO:0000256" key="2">
    <source>
        <dbReference type="ARBA" id="ARBA00022801"/>
    </source>
</evidence>
<dbReference type="KEGG" id="clup:CLUP02_03224"/>
<dbReference type="EMBL" id="CP019474">
    <property type="protein sequence ID" value="UQC77753.1"/>
    <property type="molecule type" value="Genomic_DNA"/>
</dbReference>
<dbReference type="InterPro" id="IPR002018">
    <property type="entry name" value="CarbesteraseB"/>
</dbReference>
<dbReference type="PROSITE" id="PS00122">
    <property type="entry name" value="CARBOXYLESTERASE_B_1"/>
    <property type="match status" value="1"/>
</dbReference>
<protein>
    <submittedName>
        <fullName evidence="5">Carboxylesterase</fullName>
    </submittedName>
</protein>
<evidence type="ECO:0000313" key="5">
    <source>
        <dbReference type="EMBL" id="UQC77753.1"/>
    </source>
</evidence>
<organism evidence="5 6">
    <name type="scientific">Colletotrichum lupini</name>
    <dbReference type="NCBI Taxonomy" id="145971"/>
    <lineage>
        <taxon>Eukaryota</taxon>
        <taxon>Fungi</taxon>
        <taxon>Dikarya</taxon>
        <taxon>Ascomycota</taxon>
        <taxon>Pezizomycotina</taxon>
        <taxon>Sordariomycetes</taxon>
        <taxon>Hypocreomycetidae</taxon>
        <taxon>Glomerellales</taxon>
        <taxon>Glomerellaceae</taxon>
        <taxon>Colletotrichum</taxon>
        <taxon>Colletotrichum acutatum species complex</taxon>
    </lineage>
</organism>
<dbReference type="Proteomes" id="UP000830671">
    <property type="component" value="Chromosome 2"/>
</dbReference>
<comment type="similarity">
    <text evidence="1">Belongs to the type-B carboxylesterase/lipase family.</text>
</comment>
<reference evidence="5" key="1">
    <citation type="journal article" date="2021" name="Mol. Plant Microbe Interact.">
        <title>Complete Genome Sequence of the Plant-Pathogenic Fungus Colletotrichum lupini.</title>
        <authorList>
            <person name="Baroncelli R."/>
            <person name="Pensec F."/>
            <person name="Da Lio D."/>
            <person name="Boufleur T."/>
            <person name="Vicente I."/>
            <person name="Sarrocco S."/>
            <person name="Picot A."/>
            <person name="Baraldi E."/>
            <person name="Sukno S."/>
            <person name="Thon M."/>
            <person name="Le Floch G."/>
        </authorList>
    </citation>
    <scope>NUCLEOTIDE SEQUENCE</scope>
    <source>
        <strain evidence="5">IMI 504893</strain>
    </source>
</reference>
<evidence type="ECO:0000313" key="6">
    <source>
        <dbReference type="Proteomes" id="UP000830671"/>
    </source>
</evidence>
<keyword evidence="6" id="KW-1185">Reference proteome</keyword>
<accession>A0A9Q8WBL4</accession>
<dbReference type="SUPFAM" id="SSF53474">
    <property type="entry name" value="alpha/beta-Hydrolases"/>
    <property type="match status" value="1"/>
</dbReference>
<feature type="chain" id="PRO_5040135974" evidence="3">
    <location>
        <begin position="19"/>
        <end position="1516"/>
    </location>
</feature>
<gene>
    <name evidence="5" type="ORF">CLUP02_03224</name>
</gene>
<feature type="signal peptide" evidence="3">
    <location>
        <begin position="1"/>
        <end position="18"/>
    </location>
</feature>
<dbReference type="PANTHER" id="PTHR43142:SF3">
    <property type="entry name" value="PUTATIVE (AFU_ORTHOLOGUE AFUA_3G09070)-RELATED"/>
    <property type="match status" value="1"/>
</dbReference>
<dbReference type="GO" id="GO:0016787">
    <property type="term" value="F:hydrolase activity"/>
    <property type="evidence" value="ECO:0007669"/>
    <property type="project" value="UniProtKB-KW"/>
</dbReference>
<evidence type="ECO:0000256" key="1">
    <source>
        <dbReference type="ARBA" id="ARBA00005964"/>
    </source>
</evidence>
<dbReference type="InterPro" id="IPR019826">
    <property type="entry name" value="Carboxylesterase_B_AS"/>
</dbReference>
<dbReference type="GeneID" id="73337259"/>
<evidence type="ECO:0000259" key="4">
    <source>
        <dbReference type="Pfam" id="PF00135"/>
    </source>
</evidence>
<dbReference type="InterPro" id="IPR019819">
    <property type="entry name" value="Carboxylesterase_B_CS"/>
</dbReference>
<evidence type="ECO:0000256" key="3">
    <source>
        <dbReference type="SAM" id="SignalP"/>
    </source>
</evidence>
<name>A0A9Q8WBL4_9PEZI</name>